<dbReference type="Gene3D" id="3.90.980.10">
    <property type="entry name" value="DNA primase, catalytic core, N-terminal domain"/>
    <property type="match status" value="1"/>
</dbReference>
<evidence type="ECO:0000256" key="1">
    <source>
        <dbReference type="ARBA" id="ARBA00022478"/>
    </source>
</evidence>
<dbReference type="PROSITE" id="PS50880">
    <property type="entry name" value="TOPRIM"/>
    <property type="match status" value="1"/>
</dbReference>
<evidence type="ECO:0000256" key="5">
    <source>
        <dbReference type="ARBA" id="ARBA00022705"/>
    </source>
</evidence>
<dbReference type="PANTHER" id="PTHR30313">
    <property type="entry name" value="DNA PRIMASE"/>
    <property type="match status" value="1"/>
</dbReference>
<dbReference type="PIRSF" id="PIRSF002811">
    <property type="entry name" value="DnaG"/>
    <property type="match status" value="1"/>
</dbReference>
<dbReference type="FunFam" id="3.90.980.10:FF:000001">
    <property type="entry name" value="DNA primase"/>
    <property type="match status" value="1"/>
</dbReference>
<dbReference type="Proteomes" id="UP000179072">
    <property type="component" value="Unassembled WGS sequence"/>
</dbReference>
<dbReference type="FunFam" id="3.90.580.10:FF:000001">
    <property type="entry name" value="DNA primase"/>
    <property type="match status" value="1"/>
</dbReference>
<dbReference type="Gene3D" id="3.40.1360.10">
    <property type="match status" value="1"/>
</dbReference>
<dbReference type="AlphaFoldDB" id="A0A1F7IJY8"/>
<keyword evidence="10 12" id="KW-0238">DNA-binding</keyword>
<evidence type="ECO:0000256" key="13">
    <source>
        <dbReference type="PIRNR" id="PIRNR002811"/>
    </source>
</evidence>
<proteinExistence type="inferred from homology"/>
<keyword evidence="4 12" id="KW-0548">Nucleotidyltransferase</keyword>
<comment type="caution">
    <text evidence="16">The sequence shown here is derived from an EMBL/GenBank/DDBJ whole genome shotgun (WGS) entry which is preliminary data.</text>
</comment>
<evidence type="ECO:0000256" key="8">
    <source>
        <dbReference type="ARBA" id="ARBA00022833"/>
    </source>
</evidence>
<dbReference type="InterPro" id="IPR016136">
    <property type="entry name" value="DNA_helicase_N/primase_C"/>
</dbReference>
<dbReference type="NCBIfam" id="TIGR01391">
    <property type="entry name" value="dnaG"/>
    <property type="match status" value="1"/>
</dbReference>
<comment type="subunit">
    <text evidence="12">Monomer. Interacts with DnaB.</text>
</comment>
<dbReference type="GO" id="GO:0003899">
    <property type="term" value="F:DNA-directed RNA polymerase activity"/>
    <property type="evidence" value="ECO:0007669"/>
    <property type="project" value="UniProtKB-UniRule"/>
</dbReference>
<dbReference type="GO" id="GO:0008270">
    <property type="term" value="F:zinc ion binding"/>
    <property type="evidence" value="ECO:0007669"/>
    <property type="project" value="UniProtKB-KW"/>
</dbReference>
<feature type="zinc finger region" description="CHC2-type" evidence="14">
    <location>
        <begin position="35"/>
        <end position="60"/>
    </location>
</feature>
<dbReference type="EC" id="2.7.7.101" evidence="12"/>
<sequence>MENVIEEVKNRIDIVQYIGQYITLKKAGRNFKALCPFHEEKSPSFMISPDRQLWRCFGACHDGGDVISFIRKLDNLTFYEALEELARYAGVKFEKVSFNDTEWNEKEILIKINNLAAKYFNYLLTEHETGKAAREYLEKRGVNEKLIHTFQLGYSPPSWDSLHTYLIKKGSAENDILRTGLIIKGNKGRSYDRFRNRIMFPLIDHRNTIVGFSGRLMNDEPKEAKYINTPETLLYHKRETLFGINVTRDSIRKENKAVIVEGEFDMISCFKHGITNCVAIKGSAFTKEQLSLLKRYTHHLVLALDSDLAGEDTSKRALEESEKQEFRVDILQIPEGKDPDEALKENPIALKKALAAPIPIYDFIFNTIVSKKKIDNPYEKSEISDEFIPYIALIENPIIEKHYIKRLAQLIDTDESSIEQLLNDYRKKKYRKFTIKTPHIKPTDRYELLQKHLIAYLLQHKKPYDIYTAISQVLTKEDFALPAYWNILEHFRAYYEHNKDRVEDFSINTFIQNLSPEIQNLCDELIMFDLSVTGEHPTQKDMVRMINETRYLSLKRRIKSNLKSDTQSDETKKLMEELKTVEKSLNKL</sequence>
<dbReference type="GO" id="GO:0000428">
    <property type="term" value="C:DNA-directed RNA polymerase complex"/>
    <property type="evidence" value="ECO:0007669"/>
    <property type="project" value="UniProtKB-KW"/>
</dbReference>
<dbReference type="SUPFAM" id="SSF57783">
    <property type="entry name" value="Zinc beta-ribbon"/>
    <property type="match status" value="1"/>
</dbReference>
<dbReference type="CDD" id="cd03364">
    <property type="entry name" value="TOPRIM_DnaG_primases"/>
    <property type="match status" value="1"/>
</dbReference>
<evidence type="ECO:0000256" key="2">
    <source>
        <dbReference type="ARBA" id="ARBA00022515"/>
    </source>
</evidence>
<evidence type="ECO:0000256" key="3">
    <source>
        <dbReference type="ARBA" id="ARBA00022679"/>
    </source>
</evidence>
<dbReference type="InterPro" id="IPR002694">
    <property type="entry name" value="Znf_CHC2"/>
</dbReference>
<dbReference type="SMART" id="SM00493">
    <property type="entry name" value="TOPRIM"/>
    <property type="match status" value="1"/>
</dbReference>
<dbReference type="STRING" id="1802060.A2957_02880"/>
<evidence type="ECO:0000256" key="4">
    <source>
        <dbReference type="ARBA" id="ARBA00022695"/>
    </source>
</evidence>
<dbReference type="InterPro" id="IPR036977">
    <property type="entry name" value="DNA_primase_Znf_CHC2"/>
</dbReference>
<dbReference type="SMART" id="SM00400">
    <property type="entry name" value="ZnF_CHCC"/>
    <property type="match status" value="1"/>
</dbReference>
<evidence type="ECO:0000256" key="14">
    <source>
        <dbReference type="PIRSR" id="PIRSR002811-1"/>
    </source>
</evidence>
<dbReference type="Gene3D" id="3.90.580.10">
    <property type="entry name" value="Zinc finger, CHC2-type domain"/>
    <property type="match status" value="1"/>
</dbReference>
<dbReference type="Pfam" id="PF01807">
    <property type="entry name" value="Zn_ribbon_DnaG"/>
    <property type="match status" value="1"/>
</dbReference>
<dbReference type="GO" id="GO:0003677">
    <property type="term" value="F:DNA binding"/>
    <property type="evidence" value="ECO:0007669"/>
    <property type="project" value="UniProtKB-KW"/>
</dbReference>
<dbReference type="GO" id="GO:1990077">
    <property type="term" value="C:primosome complex"/>
    <property type="evidence" value="ECO:0007669"/>
    <property type="project" value="UniProtKB-KW"/>
</dbReference>
<dbReference type="InterPro" id="IPR034151">
    <property type="entry name" value="TOPRIM_DnaG_bac"/>
</dbReference>
<keyword evidence="7 14" id="KW-0863">Zinc-finger</keyword>
<dbReference type="InterPro" id="IPR006295">
    <property type="entry name" value="DNA_primase_DnaG"/>
</dbReference>
<dbReference type="InterPro" id="IPR013264">
    <property type="entry name" value="DNAG_N"/>
</dbReference>
<evidence type="ECO:0000256" key="9">
    <source>
        <dbReference type="ARBA" id="ARBA00022842"/>
    </source>
</evidence>
<dbReference type="InterPro" id="IPR019475">
    <property type="entry name" value="DNA_primase_DnaB-bd"/>
</dbReference>
<comment type="function">
    <text evidence="12 13">RNA polymerase that catalyzes the synthesis of short RNA molecules used as primers for DNA polymerase during DNA replication.</text>
</comment>
<comment type="catalytic activity">
    <reaction evidence="12">
        <text>ssDNA + n NTP = ssDNA/pppN(pN)n-1 hybrid + (n-1) diphosphate.</text>
        <dbReference type="EC" id="2.7.7.101"/>
    </reaction>
</comment>
<dbReference type="InterPro" id="IPR006171">
    <property type="entry name" value="TOPRIM_dom"/>
</dbReference>
<keyword evidence="9" id="KW-0460">Magnesium</keyword>
<evidence type="ECO:0000313" key="17">
    <source>
        <dbReference type="Proteomes" id="UP000179072"/>
    </source>
</evidence>
<dbReference type="Pfam" id="PF13155">
    <property type="entry name" value="Toprim_2"/>
    <property type="match status" value="1"/>
</dbReference>
<accession>A0A1F7IJY8</accession>
<dbReference type="Gene3D" id="1.10.860.10">
    <property type="entry name" value="DNAb Helicase, Chain A"/>
    <property type="match status" value="1"/>
</dbReference>
<dbReference type="GO" id="GO:0006269">
    <property type="term" value="P:DNA replication, synthesis of primer"/>
    <property type="evidence" value="ECO:0007669"/>
    <property type="project" value="UniProtKB-UniRule"/>
</dbReference>
<name>A0A1F7IJY8_9BACT</name>
<evidence type="ECO:0000256" key="7">
    <source>
        <dbReference type="ARBA" id="ARBA00022771"/>
    </source>
</evidence>
<dbReference type="GO" id="GO:0005737">
    <property type="term" value="C:cytoplasm"/>
    <property type="evidence" value="ECO:0007669"/>
    <property type="project" value="TreeGrafter"/>
</dbReference>
<dbReference type="InterPro" id="IPR050219">
    <property type="entry name" value="DnaG_primase"/>
</dbReference>
<keyword evidence="5 12" id="KW-0235">DNA replication</keyword>
<evidence type="ECO:0000313" key="16">
    <source>
        <dbReference type="EMBL" id="OGK43669.1"/>
    </source>
</evidence>
<organism evidence="16 17">
    <name type="scientific">Candidatus Roizmanbacteria bacterium RIFCSPLOWO2_01_FULL_38_11</name>
    <dbReference type="NCBI Taxonomy" id="1802060"/>
    <lineage>
        <taxon>Bacteria</taxon>
        <taxon>Candidatus Roizmaniibacteriota</taxon>
    </lineage>
</organism>
<dbReference type="InterPro" id="IPR037068">
    <property type="entry name" value="DNA_primase_core_N_sf"/>
</dbReference>
<evidence type="ECO:0000256" key="10">
    <source>
        <dbReference type="ARBA" id="ARBA00023125"/>
    </source>
</evidence>
<keyword evidence="8 13" id="KW-0862">Zinc</keyword>
<evidence type="ECO:0000259" key="15">
    <source>
        <dbReference type="PROSITE" id="PS50880"/>
    </source>
</evidence>
<keyword evidence="1 12" id="KW-0240">DNA-directed RNA polymerase</keyword>
<dbReference type="Pfam" id="PF08275">
    <property type="entry name" value="DNAG_N"/>
    <property type="match status" value="1"/>
</dbReference>
<evidence type="ECO:0000256" key="12">
    <source>
        <dbReference type="HAMAP-Rule" id="MF_00974"/>
    </source>
</evidence>
<feature type="domain" description="Toprim" evidence="15">
    <location>
        <begin position="255"/>
        <end position="336"/>
    </location>
</feature>
<dbReference type="InterPro" id="IPR030846">
    <property type="entry name" value="DnaG_bac"/>
</dbReference>
<dbReference type="SUPFAM" id="SSF56731">
    <property type="entry name" value="DNA primase core"/>
    <property type="match status" value="1"/>
</dbReference>
<comment type="caution">
    <text evidence="12">Lacks conserved residue(s) required for the propagation of feature annotation.</text>
</comment>
<comment type="cofactor">
    <cofactor evidence="13 14">
        <name>Zn(2+)</name>
        <dbReference type="ChEBI" id="CHEBI:29105"/>
    </cofactor>
    <text evidence="13 14">Binds 1 zinc ion per monomer.</text>
</comment>
<dbReference type="PANTHER" id="PTHR30313:SF2">
    <property type="entry name" value="DNA PRIMASE"/>
    <property type="match status" value="1"/>
</dbReference>
<comment type="similarity">
    <text evidence="12 13">Belongs to the DnaG primase family.</text>
</comment>
<keyword evidence="6 13" id="KW-0479">Metal-binding</keyword>
<keyword evidence="2 12" id="KW-0639">Primosome</keyword>
<keyword evidence="3 12" id="KW-0808">Transferase</keyword>
<dbReference type="HAMAP" id="MF_00974">
    <property type="entry name" value="DNA_primase_DnaG"/>
    <property type="match status" value="1"/>
</dbReference>
<keyword evidence="11 12" id="KW-0804">Transcription</keyword>
<dbReference type="Pfam" id="PF10410">
    <property type="entry name" value="DnaB_bind"/>
    <property type="match status" value="1"/>
</dbReference>
<dbReference type="EMBL" id="MGAK01000033">
    <property type="protein sequence ID" value="OGK43669.1"/>
    <property type="molecule type" value="Genomic_DNA"/>
</dbReference>
<evidence type="ECO:0000256" key="6">
    <source>
        <dbReference type="ARBA" id="ARBA00022723"/>
    </source>
</evidence>
<evidence type="ECO:0000256" key="11">
    <source>
        <dbReference type="ARBA" id="ARBA00023163"/>
    </source>
</evidence>
<reference evidence="16 17" key="1">
    <citation type="journal article" date="2016" name="Nat. Commun.">
        <title>Thousands of microbial genomes shed light on interconnected biogeochemical processes in an aquifer system.</title>
        <authorList>
            <person name="Anantharaman K."/>
            <person name="Brown C.T."/>
            <person name="Hug L.A."/>
            <person name="Sharon I."/>
            <person name="Castelle C.J."/>
            <person name="Probst A.J."/>
            <person name="Thomas B.C."/>
            <person name="Singh A."/>
            <person name="Wilkins M.J."/>
            <person name="Karaoz U."/>
            <person name="Brodie E.L."/>
            <person name="Williams K.H."/>
            <person name="Hubbard S.S."/>
            <person name="Banfield J.F."/>
        </authorList>
    </citation>
    <scope>NUCLEOTIDE SEQUENCE [LARGE SCALE GENOMIC DNA]</scope>
</reference>
<gene>
    <name evidence="12" type="primary">dnaG</name>
    <name evidence="16" type="ORF">A2957_02880</name>
</gene>
<protein>
    <recommendedName>
        <fullName evidence="12 13">DNA primase</fullName>
        <ecNumber evidence="12">2.7.7.101</ecNumber>
    </recommendedName>
</protein>